<dbReference type="InterPro" id="IPR035992">
    <property type="entry name" value="Ricin_B-like_lectins"/>
</dbReference>
<evidence type="ECO:0000313" key="2">
    <source>
        <dbReference type="EMBL" id="KDO18325.1"/>
    </source>
</evidence>
<dbReference type="Proteomes" id="UP000030745">
    <property type="component" value="Unassembled WGS sequence"/>
</dbReference>
<accession>A0A067BNK3</accession>
<reference evidence="2 3" key="1">
    <citation type="journal article" date="2013" name="PLoS Genet.">
        <title>Distinctive expansion of potential virulence genes in the genome of the oomycete fish pathogen Saprolegnia parasitica.</title>
        <authorList>
            <person name="Jiang R.H."/>
            <person name="de Bruijn I."/>
            <person name="Haas B.J."/>
            <person name="Belmonte R."/>
            <person name="Lobach L."/>
            <person name="Christie J."/>
            <person name="van den Ackerveken G."/>
            <person name="Bottin A."/>
            <person name="Bulone V."/>
            <person name="Diaz-Moreno S.M."/>
            <person name="Dumas B."/>
            <person name="Fan L."/>
            <person name="Gaulin E."/>
            <person name="Govers F."/>
            <person name="Grenville-Briggs L.J."/>
            <person name="Horner N.R."/>
            <person name="Levin J.Z."/>
            <person name="Mammella M."/>
            <person name="Meijer H.J."/>
            <person name="Morris P."/>
            <person name="Nusbaum C."/>
            <person name="Oome S."/>
            <person name="Phillips A.J."/>
            <person name="van Rooyen D."/>
            <person name="Rzeszutek E."/>
            <person name="Saraiva M."/>
            <person name="Secombes C.J."/>
            <person name="Seidl M.F."/>
            <person name="Snel B."/>
            <person name="Stassen J.H."/>
            <person name="Sykes S."/>
            <person name="Tripathy S."/>
            <person name="van den Berg H."/>
            <person name="Vega-Arreguin J.C."/>
            <person name="Wawra S."/>
            <person name="Young S.K."/>
            <person name="Zeng Q."/>
            <person name="Dieguez-Uribeondo J."/>
            <person name="Russ C."/>
            <person name="Tyler B.M."/>
            <person name="van West P."/>
        </authorList>
    </citation>
    <scope>NUCLEOTIDE SEQUENCE [LARGE SCALE GENOMIC DNA]</scope>
    <source>
        <strain evidence="2 3">CBS 223.65</strain>
    </source>
</reference>
<dbReference type="GeneID" id="24137851"/>
<dbReference type="VEuPathDB" id="FungiDB:SPRG_16208"/>
<feature type="chain" id="PRO_5001633582" evidence="1">
    <location>
        <begin position="18"/>
        <end position="189"/>
    </location>
</feature>
<gene>
    <name evidence="2" type="ORF">SPRG_16208</name>
</gene>
<protein>
    <submittedName>
        <fullName evidence="2">Uncharacterized protein</fullName>
    </submittedName>
</protein>
<dbReference type="KEGG" id="spar:SPRG_16208"/>
<dbReference type="PROSITE" id="PS50231">
    <property type="entry name" value="RICIN_B_LECTIN"/>
    <property type="match status" value="1"/>
</dbReference>
<evidence type="ECO:0000256" key="1">
    <source>
        <dbReference type="SAM" id="SignalP"/>
    </source>
</evidence>
<dbReference type="RefSeq" id="XP_012210965.1">
    <property type="nucleotide sequence ID" value="XM_012355575.1"/>
</dbReference>
<keyword evidence="1" id="KW-0732">Signal</keyword>
<name>A0A067BNK3_SAPPC</name>
<feature type="signal peptide" evidence="1">
    <location>
        <begin position="1"/>
        <end position="17"/>
    </location>
</feature>
<proteinExistence type="predicted"/>
<organism evidence="2 3">
    <name type="scientific">Saprolegnia parasitica (strain CBS 223.65)</name>
    <dbReference type="NCBI Taxonomy" id="695850"/>
    <lineage>
        <taxon>Eukaryota</taxon>
        <taxon>Sar</taxon>
        <taxon>Stramenopiles</taxon>
        <taxon>Oomycota</taxon>
        <taxon>Saprolegniomycetes</taxon>
        <taxon>Saprolegniales</taxon>
        <taxon>Saprolegniaceae</taxon>
        <taxon>Saprolegnia</taxon>
    </lineage>
</organism>
<sequence>MGLHISVMLAVSAMTLATNDVAHVNAAPSNTTSGIEAVVQDLPYNQWSILREPAPDGIYVNARSKPIKPQWLQICGSTVKLADYDACGGGVWQVYQSTESNKVDQLRHVASDHCLDAYWSDKDQRPLVHGYPCNMQNGNQHWVFDLGETKLGHRRYQDWILVADNDYIEMVHRNSLTASTPGAYFVFIK</sequence>
<keyword evidence="3" id="KW-1185">Reference proteome</keyword>
<dbReference type="SUPFAM" id="SSF50370">
    <property type="entry name" value="Ricin B-like lectins"/>
    <property type="match status" value="1"/>
</dbReference>
<dbReference type="Gene3D" id="2.80.10.50">
    <property type="match status" value="1"/>
</dbReference>
<evidence type="ECO:0000313" key="3">
    <source>
        <dbReference type="Proteomes" id="UP000030745"/>
    </source>
</evidence>
<dbReference type="EMBL" id="KK583455">
    <property type="protein sequence ID" value="KDO18325.1"/>
    <property type="molecule type" value="Genomic_DNA"/>
</dbReference>
<dbReference type="AlphaFoldDB" id="A0A067BNK3"/>